<dbReference type="KEGG" id="pmuc:ING2E5A_0561"/>
<dbReference type="InterPro" id="IPR027417">
    <property type="entry name" value="P-loop_NTPase"/>
</dbReference>
<evidence type="ECO:0000313" key="3">
    <source>
        <dbReference type="Proteomes" id="UP000178485"/>
    </source>
</evidence>
<evidence type="ECO:0000256" key="1">
    <source>
        <dbReference type="SAM" id="Coils"/>
    </source>
</evidence>
<dbReference type="EMBL" id="LT608328">
    <property type="protein sequence ID" value="SCM55769.1"/>
    <property type="molecule type" value="Genomic_DNA"/>
</dbReference>
<dbReference type="Proteomes" id="UP000178485">
    <property type="component" value="Chromosome i"/>
</dbReference>
<keyword evidence="3" id="KW-1185">Reference proteome</keyword>
<evidence type="ECO:0000313" key="2">
    <source>
        <dbReference type="EMBL" id="SCM55769.1"/>
    </source>
</evidence>
<keyword evidence="1" id="KW-0175">Coiled coil</keyword>
<dbReference type="STRING" id="1642646.ING2E5A_0561"/>
<protein>
    <recommendedName>
        <fullName evidence="4">Protein CR006 P-loop domain-containing protein</fullName>
    </recommendedName>
</protein>
<proteinExistence type="predicted"/>
<feature type="coiled-coil region" evidence="1">
    <location>
        <begin position="405"/>
        <end position="432"/>
    </location>
</feature>
<evidence type="ECO:0008006" key="4">
    <source>
        <dbReference type="Google" id="ProtNLM"/>
    </source>
</evidence>
<accession>A0A1G4G4D5</accession>
<dbReference type="Gene3D" id="3.40.50.300">
    <property type="entry name" value="P-loop containing nucleotide triphosphate hydrolases"/>
    <property type="match status" value="1"/>
</dbReference>
<name>A0A1G4G4D5_9BACT</name>
<sequence length="630" mass="71137">MASTTPNKRAIVDFLWEWTENHDDWSKLLISKIVATENPLSTADRETVFNYFLQSINLHSGLPALTVSKPTYTPTTKTIELDSLSAITGVNRLAKNQTLNFAKNITVIYGENGTGKTGYSRILKALGFSYDNNKTILSNVYAEAEPQSATINFKSNGTPKTFIWNGANNDSELENISVFNSNCVQFSISDRSLIVSPIGFHLFHLVSDELNALSQLLQRKIASHPTTLLWLDNLTLGTPQHTFIETLSATSSEQKLTELSDFTPAHEDALTVKEAELTSLNKAFLQSQIQTLRNQISEIDSILVNIESAKTKLNYANWQALLSINNEIFYLESKTQKGLKDLAEERGIEFYQTPEFNYFIRAAESYIKIIDKPDYPKEDDTCIYCLQPLDDSAKELLKSYRTLLNDKTQENLTELKKKKRELIELVKQVDTNLTFHQHTFGTDENQSPVQPKEITDYNTNLGALKTAFITDAIVQGSTFTYDYQTIITYLTVKRKELNESLTKKSEVLANLETRETTLNKEIAELKDRKYLSGKVAEVKTAIANHKIVKTLNANSSSFNTNSISRKTSSAREELVRQDFEDIFKKELTALRKANIKIDLSFGTDRGSSKVFQNINRHALADILTHIAARL</sequence>
<dbReference type="RefSeq" id="WP_071136080.1">
    <property type="nucleotide sequence ID" value="NZ_LT608328.1"/>
</dbReference>
<reference evidence="2 3" key="1">
    <citation type="submission" date="2016-08" db="EMBL/GenBank/DDBJ databases">
        <authorList>
            <person name="Seilhamer J.J."/>
        </authorList>
    </citation>
    <scope>NUCLEOTIDE SEQUENCE [LARGE SCALE GENOMIC DNA]</scope>
    <source>
        <strain evidence="2">ING2-E5A</strain>
    </source>
</reference>
<organism evidence="2 3">
    <name type="scientific">Petrimonas mucosa</name>
    <dbReference type="NCBI Taxonomy" id="1642646"/>
    <lineage>
        <taxon>Bacteria</taxon>
        <taxon>Pseudomonadati</taxon>
        <taxon>Bacteroidota</taxon>
        <taxon>Bacteroidia</taxon>
        <taxon>Bacteroidales</taxon>
        <taxon>Dysgonomonadaceae</taxon>
        <taxon>Petrimonas</taxon>
    </lineage>
</organism>
<dbReference type="AlphaFoldDB" id="A0A1G4G4D5"/>
<feature type="coiled-coil region" evidence="1">
    <location>
        <begin position="494"/>
        <end position="528"/>
    </location>
</feature>
<gene>
    <name evidence="2" type="ORF">ING2E5A_0561</name>
</gene>